<feature type="chain" id="PRO_5045788560" evidence="2">
    <location>
        <begin position="26"/>
        <end position="455"/>
    </location>
</feature>
<dbReference type="InterPro" id="IPR045748">
    <property type="entry name" value="DcaP"/>
</dbReference>
<keyword evidence="2" id="KW-0732">Signal</keyword>
<proteinExistence type="predicted"/>
<dbReference type="Pfam" id="PF19577">
    <property type="entry name" value="DcaP"/>
    <property type="match status" value="1"/>
</dbReference>
<feature type="coiled-coil region" evidence="1">
    <location>
        <begin position="30"/>
        <end position="64"/>
    </location>
</feature>
<keyword evidence="1" id="KW-0175">Coiled coil</keyword>
<comment type="caution">
    <text evidence="3">The sequence shown here is derived from an EMBL/GenBank/DDBJ whole genome shotgun (WGS) entry which is preliminary data.</text>
</comment>
<keyword evidence="4" id="KW-1185">Reference proteome</keyword>
<dbReference type="SUPFAM" id="SSF56935">
    <property type="entry name" value="Porins"/>
    <property type="match status" value="1"/>
</dbReference>
<accession>A0ABN1H2Z0</accession>
<feature type="signal peptide" evidence="2">
    <location>
        <begin position="1"/>
        <end position="25"/>
    </location>
</feature>
<sequence>MNHGHRWLSGAASAALLLVAGAAHAQTAGQDPMEARIAALEAQLNALKAELAATRGEQAQTRQDVILLSQQTPSPPAPAAAPAAPAAPANGFRIGDHTVTVGGFLKLDMMASDYSGGDPANGDALREFYLPGSIPVGGAGEDTATDFNARQTRLWLATQGEVAGHRVGSRIEMDFQVLPGAGDQRTTSPANLSLRRAFVTIDGWLLGQEWTNFQNTTVLPETADYIGPSEGTVFARQAQVRYTSGPFSISVENPETTISPFGGGARIIADDNSLPDLTARYTRTGSWGEASLAGIVRQLKYETVGLTPIDTDAMGWGLSAAAKLNLGANDDLRLMISGGEGIGRYVGLNFANDAVLTASGDLEPIGVVAGFAAWRHVWVPGVRTNLIFSHQSVDNDATLTGLGVNRSATSWRANVVWSPIRALDVGAEIMTGERELQSGVTGDMTRLHLFTRYGF</sequence>
<evidence type="ECO:0000313" key="4">
    <source>
        <dbReference type="Proteomes" id="UP001501352"/>
    </source>
</evidence>
<dbReference type="RefSeq" id="WP_343794396.1">
    <property type="nucleotide sequence ID" value="NZ_BAAAGA010000006.1"/>
</dbReference>
<reference evidence="3 4" key="1">
    <citation type="journal article" date="2019" name="Int. J. Syst. Evol. Microbiol.">
        <title>The Global Catalogue of Microorganisms (GCM) 10K type strain sequencing project: providing services to taxonomists for standard genome sequencing and annotation.</title>
        <authorList>
            <consortium name="The Broad Institute Genomics Platform"/>
            <consortium name="The Broad Institute Genome Sequencing Center for Infectious Disease"/>
            <person name="Wu L."/>
            <person name="Ma J."/>
        </authorList>
    </citation>
    <scope>NUCLEOTIDE SEQUENCE [LARGE SCALE GENOMIC DNA]</scope>
    <source>
        <strain evidence="3 4">JCM 12928</strain>
    </source>
</reference>
<evidence type="ECO:0000313" key="3">
    <source>
        <dbReference type="EMBL" id="GAA0627645.1"/>
    </source>
</evidence>
<organism evidence="3 4">
    <name type="scientific">Brevundimonas kwangchunensis</name>
    <dbReference type="NCBI Taxonomy" id="322163"/>
    <lineage>
        <taxon>Bacteria</taxon>
        <taxon>Pseudomonadati</taxon>
        <taxon>Pseudomonadota</taxon>
        <taxon>Alphaproteobacteria</taxon>
        <taxon>Caulobacterales</taxon>
        <taxon>Caulobacteraceae</taxon>
        <taxon>Brevundimonas</taxon>
    </lineage>
</organism>
<evidence type="ECO:0000256" key="1">
    <source>
        <dbReference type="SAM" id="Coils"/>
    </source>
</evidence>
<dbReference type="EMBL" id="BAAAGA010000006">
    <property type="protein sequence ID" value="GAA0627645.1"/>
    <property type="molecule type" value="Genomic_DNA"/>
</dbReference>
<name>A0ABN1H2Z0_9CAUL</name>
<dbReference type="Proteomes" id="UP001501352">
    <property type="component" value="Unassembled WGS sequence"/>
</dbReference>
<protein>
    <submittedName>
        <fullName evidence="3">DcaP family trimeric outer membrane transporter</fullName>
    </submittedName>
</protein>
<gene>
    <name evidence="3" type="ORF">GCM10009422_25830</name>
</gene>
<evidence type="ECO:0000256" key="2">
    <source>
        <dbReference type="SAM" id="SignalP"/>
    </source>
</evidence>